<name>A0A8K0WVZ9_9HYPO</name>
<organism evidence="2 3">
    <name type="scientific">Stachybotrys elegans</name>
    <dbReference type="NCBI Taxonomy" id="80388"/>
    <lineage>
        <taxon>Eukaryota</taxon>
        <taxon>Fungi</taxon>
        <taxon>Dikarya</taxon>
        <taxon>Ascomycota</taxon>
        <taxon>Pezizomycotina</taxon>
        <taxon>Sordariomycetes</taxon>
        <taxon>Hypocreomycetidae</taxon>
        <taxon>Hypocreales</taxon>
        <taxon>Stachybotryaceae</taxon>
        <taxon>Stachybotrys</taxon>
    </lineage>
</organism>
<keyword evidence="1" id="KW-0732">Signal</keyword>
<evidence type="ECO:0000313" key="3">
    <source>
        <dbReference type="Proteomes" id="UP000813444"/>
    </source>
</evidence>
<dbReference type="EMBL" id="JAGPNK010000003">
    <property type="protein sequence ID" value="KAH7324965.1"/>
    <property type="molecule type" value="Genomic_DNA"/>
</dbReference>
<protein>
    <recommendedName>
        <fullName evidence="4">Secreted protein</fullName>
    </recommendedName>
</protein>
<reference evidence="2" key="1">
    <citation type="journal article" date="2021" name="Nat. Commun.">
        <title>Genetic determinants of endophytism in the Arabidopsis root mycobiome.</title>
        <authorList>
            <person name="Mesny F."/>
            <person name="Miyauchi S."/>
            <person name="Thiergart T."/>
            <person name="Pickel B."/>
            <person name="Atanasova L."/>
            <person name="Karlsson M."/>
            <person name="Huettel B."/>
            <person name="Barry K.W."/>
            <person name="Haridas S."/>
            <person name="Chen C."/>
            <person name="Bauer D."/>
            <person name="Andreopoulos W."/>
            <person name="Pangilinan J."/>
            <person name="LaButti K."/>
            <person name="Riley R."/>
            <person name="Lipzen A."/>
            <person name="Clum A."/>
            <person name="Drula E."/>
            <person name="Henrissat B."/>
            <person name="Kohler A."/>
            <person name="Grigoriev I.V."/>
            <person name="Martin F.M."/>
            <person name="Hacquard S."/>
        </authorList>
    </citation>
    <scope>NUCLEOTIDE SEQUENCE</scope>
    <source>
        <strain evidence="2">MPI-CAGE-CH-0235</strain>
    </source>
</reference>
<gene>
    <name evidence="2" type="ORF">B0I35DRAFT_425272</name>
</gene>
<feature type="signal peptide" evidence="1">
    <location>
        <begin position="1"/>
        <end position="21"/>
    </location>
</feature>
<proteinExistence type="predicted"/>
<evidence type="ECO:0008006" key="4">
    <source>
        <dbReference type="Google" id="ProtNLM"/>
    </source>
</evidence>
<dbReference type="Proteomes" id="UP000813444">
    <property type="component" value="Unassembled WGS sequence"/>
</dbReference>
<accession>A0A8K0WVZ9</accession>
<keyword evidence="3" id="KW-1185">Reference proteome</keyword>
<sequence length="152" mass="16914">MLAFLFMALLLLFMALGPLWQCAIPVSLHIWSSEVAHLINFYCNWATRSRTLIAMGPKFSQAHGNFSTCLQLGEPLFSQHEQRVVEYASHTAFLPLYHHGTEAFVGLLNLQVVVHATKSFPIGEGHVFLGIGNVGRVGVVECLNTSRQMNFV</sequence>
<feature type="chain" id="PRO_5035480974" description="Secreted protein" evidence="1">
    <location>
        <begin position="22"/>
        <end position="152"/>
    </location>
</feature>
<evidence type="ECO:0000313" key="2">
    <source>
        <dbReference type="EMBL" id="KAH7324965.1"/>
    </source>
</evidence>
<comment type="caution">
    <text evidence="2">The sequence shown here is derived from an EMBL/GenBank/DDBJ whole genome shotgun (WGS) entry which is preliminary data.</text>
</comment>
<evidence type="ECO:0000256" key="1">
    <source>
        <dbReference type="SAM" id="SignalP"/>
    </source>
</evidence>
<dbReference type="AlphaFoldDB" id="A0A8K0WVZ9"/>